<dbReference type="Proteomes" id="UP000020681">
    <property type="component" value="Unassembled WGS sequence"/>
</dbReference>
<name>A0ABN0R9H9_MYCUL</name>
<dbReference type="EMBL" id="JAOL01000047">
    <property type="protein sequence ID" value="EUA93735.1"/>
    <property type="molecule type" value="Genomic_DNA"/>
</dbReference>
<gene>
    <name evidence="2" type="ORF">I551_9011</name>
</gene>
<comment type="caution">
    <text evidence="2">The sequence shown here is derived from an EMBL/GenBank/DDBJ whole genome shotgun (WGS) entry which is preliminary data.</text>
</comment>
<evidence type="ECO:0000256" key="1">
    <source>
        <dbReference type="SAM" id="MobiDB-lite"/>
    </source>
</evidence>
<protein>
    <submittedName>
        <fullName evidence="2">Uncharacterized protein</fullName>
    </submittedName>
</protein>
<organism evidence="2 3">
    <name type="scientific">Mycobacterium ulcerans str. Harvey</name>
    <dbReference type="NCBI Taxonomy" id="1299332"/>
    <lineage>
        <taxon>Bacteria</taxon>
        <taxon>Bacillati</taxon>
        <taxon>Actinomycetota</taxon>
        <taxon>Actinomycetes</taxon>
        <taxon>Mycobacteriales</taxon>
        <taxon>Mycobacteriaceae</taxon>
        <taxon>Mycobacterium</taxon>
        <taxon>Mycobacterium ulcerans group</taxon>
    </lineage>
</organism>
<proteinExistence type="predicted"/>
<evidence type="ECO:0000313" key="3">
    <source>
        <dbReference type="Proteomes" id="UP000020681"/>
    </source>
</evidence>
<feature type="region of interest" description="Disordered" evidence="1">
    <location>
        <begin position="1"/>
        <end position="23"/>
    </location>
</feature>
<keyword evidence="3" id="KW-1185">Reference proteome</keyword>
<reference evidence="2 3" key="1">
    <citation type="submission" date="2014-01" db="EMBL/GenBank/DDBJ databases">
        <authorList>
            <person name="Dobos K."/>
            <person name="Lenaerts A."/>
            <person name="Ordway D."/>
            <person name="DeGroote M.A."/>
            <person name="Parker T."/>
            <person name="Sizemore C."/>
            <person name="Tallon L.J."/>
            <person name="Sadzewicz L.K."/>
            <person name="Sengamalay N."/>
            <person name="Fraser C.M."/>
            <person name="Hine E."/>
            <person name="Shefchek K.A."/>
            <person name="Das S.P."/>
            <person name="Tettelin H."/>
        </authorList>
    </citation>
    <scope>NUCLEOTIDE SEQUENCE [LARGE SCALE GENOMIC DNA]</scope>
    <source>
        <strain evidence="2 3">Harvey</strain>
    </source>
</reference>
<accession>A0ABN0R9H9</accession>
<dbReference type="Gene3D" id="1.20.1110.10">
    <property type="entry name" value="Calcium-transporting ATPase, transmembrane domain"/>
    <property type="match status" value="1"/>
</dbReference>
<sequence>MRRRCGSQRWCRDGPKRHRSRQGRADMVLTDDDFATIEAAVEEGRGYSTI</sequence>
<evidence type="ECO:0000313" key="2">
    <source>
        <dbReference type="EMBL" id="EUA93735.1"/>
    </source>
</evidence>